<protein>
    <submittedName>
        <fullName evidence="1">Uncharacterized protein</fullName>
    </submittedName>
</protein>
<name>D4IKM5_9BACT</name>
<dbReference type="Proteomes" id="UP000008794">
    <property type="component" value="Chromosome"/>
</dbReference>
<accession>D4IKM5</accession>
<dbReference type="EMBL" id="FP929032">
    <property type="protein sequence ID" value="CBK63487.1"/>
    <property type="molecule type" value="Genomic_DNA"/>
</dbReference>
<proteinExistence type="predicted"/>
<organism evidence="1 2">
    <name type="scientific">Alistipes shahii WAL 8301</name>
    <dbReference type="NCBI Taxonomy" id="717959"/>
    <lineage>
        <taxon>Bacteria</taxon>
        <taxon>Pseudomonadati</taxon>
        <taxon>Bacteroidota</taxon>
        <taxon>Bacteroidia</taxon>
        <taxon>Bacteroidales</taxon>
        <taxon>Rikenellaceae</taxon>
        <taxon>Alistipes</taxon>
    </lineage>
</organism>
<dbReference type="KEGG" id="ash:AL1_09460"/>
<reference evidence="1 2" key="2">
    <citation type="submission" date="2010-03" db="EMBL/GenBank/DDBJ databases">
        <authorList>
            <person name="Pajon A."/>
        </authorList>
    </citation>
    <scope>NUCLEOTIDE SEQUENCE [LARGE SCALE GENOMIC DNA]</scope>
    <source>
        <strain evidence="1 2">WAL 8301</strain>
    </source>
</reference>
<keyword evidence="2" id="KW-1185">Reference proteome</keyword>
<evidence type="ECO:0000313" key="2">
    <source>
        <dbReference type="Proteomes" id="UP000008794"/>
    </source>
</evidence>
<reference evidence="1 2" key="1">
    <citation type="submission" date="2010-03" db="EMBL/GenBank/DDBJ databases">
        <title>The genome sequence of Alistipes shahii WAL 8301.</title>
        <authorList>
            <consortium name="metaHIT consortium -- http://www.metahit.eu/"/>
            <person name="Pajon A."/>
            <person name="Turner K."/>
            <person name="Parkhill J."/>
        </authorList>
    </citation>
    <scope>NUCLEOTIDE SEQUENCE [LARGE SCALE GENOMIC DNA]</scope>
    <source>
        <strain evidence="1 2">WAL 8301</strain>
    </source>
</reference>
<sequence>MLKRKIDDYIRNYYGSTFGFQYLAKRGKMIDF</sequence>
<evidence type="ECO:0000313" key="1">
    <source>
        <dbReference type="EMBL" id="CBK63487.1"/>
    </source>
</evidence>
<dbReference type="AlphaFoldDB" id="D4IKM5"/>
<dbReference type="HOGENOM" id="CLU_3387717_0_0_10"/>
<gene>
    <name evidence="1" type="ORF">AL1_09460</name>
</gene>